<sequence>PGTADGTPGAAGASPDGPAPDTTGLVDVDLPVLDGTDLDHVGLAGFDFTTSDVTTFDFDPPGDLPAPVPAAPTPTA</sequence>
<dbReference type="AlphaFoldDB" id="A0A9X5HGA7"/>
<evidence type="ECO:0000313" key="2">
    <source>
        <dbReference type="EMBL" id="NEC53839.1"/>
    </source>
</evidence>
<evidence type="ECO:0000256" key="1">
    <source>
        <dbReference type="SAM" id="MobiDB-lite"/>
    </source>
</evidence>
<evidence type="ECO:0000313" key="3">
    <source>
        <dbReference type="Proteomes" id="UP000471745"/>
    </source>
</evidence>
<accession>A0A9X5HGA7</accession>
<name>A0A9X5HGA7_9ACTN</name>
<protein>
    <submittedName>
        <fullName evidence="2">Uncharacterized protein</fullName>
    </submittedName>
</protein>
<reference evidence="2 3" key="1">
    <citation type="submission" date="2020-01" db="EMBL/GenBank/DDBJ databases">
        <title>Insect and environment-associated Actinomycetes.</title>
        <authorList>
            <person name="Currrie C."/>
            <person name="Chevrette M."/>
            <person name="Carlson C."/>
            <person name="Stubbendieck R."/>
            <person name="Wendt-Pienkowski E."/>
        </authorList>
    </citation>
    <scope>NUCLEOTIDE SEQUENCE [LARGE SCALE GENOMIC DNA]</scope>
    <source>
        <strain evidence="2 3">SID8189</strain>
    </source>
</reference>
<feature type="region of interest" description="Disordered" evidence="1">
    <location>
        <begin position="1"/>
        <end position="28"/>
    </location>
</feature>
<organism evidence="2 3">
    <name type="scientific">Actinospica acidiphila</name>
    <dbReference type="NCBI Taxonomy" id="304899"/>
    <lineage>
        <taxon>Bacteria</taxon>
        <taxon>Bacillati</taxon>
        <taxon>Actinomycetota</taxon>
        <taxon>Actinomycetes</taxon>
        <taxon>Catenulisporales</taxon>
        <taxon>Actinospicaceae</taxon>
        <taxon>Actinospica</taxon>
    </lineage>
</organism>
<gene>
    <name evidence="2" type="ORF">G3I18_35645</name>
</gene>
<dbReference type="EMBL" id="JAAGNA010001257">
    <property type="protein sequence ID" value="NEC53839.1"/>
    <property type="molecule type" value="Genomic_DNA"/>
</dbReference>
<dbReference type="Proteomes" id="UP000471745">
    <property type="component" value="Unassembled WGS sequence"/>
</dbReference>
<keyword evidence="3" id="KW-1185">Reference proteome</keyword>
<proteinExistence type="predicted"/>
<feature type="compositionally biased region" description="Low complexity" evidence="1">
    <location>
        <begin position="1"/>
        <end position="22"/>
    </location>
</feature>
<comment type="caution">
    <text evidence="2">The sequence shown here is derived from an EMBL/GenBank/DDBJ whole genome shotgun (WGS) entry which is preliminary data.</text>
</comment>
<feature type="non-terminal residue" evidence="2">
    <location>
        <position position="1"/>
    </location>
</feature>
<feature type="non-terminal residue" evidence="2">
    <location>
        <position position="76"/>
    </location>
</feature>